<comment type="caution">
    <text evidence="3">The sequence shown here is derived from an EMBL/GenBank/DDBJ whole genome shotgun (WGS) entry which is preliminary data.</text>
</comment>
<feature type="region of interest" description="Disordered" evidence="1">
    <location>
        <begin position="620"/>
        <end position="648"/>
    </location>
</feature>
<feature type="compositionally biased region" description="Basic residues" evidence="1">
    <location>
        <begin position="626"/>
        <end position="639"/>
    </location>
</feature>
<name>A0AAV1ZMD5_9ARAC</name>
<feature type="region of interest" description="Disordered" evidence="1">
    <location>
        <begin position="437"/>
        <end position="459"/>
    </location>
</feature>
<feature type="region of interest" description="Disordered" evidence="1">
    <location>
        <begin position="558"/>
        <end position="578"/>
    </location>
</feature>
<feature type="transmembrane region" description="Helical" evidence="2">
    <location>
        <begin position="12"/>
        <end position="34"/>
    </location>
</feature>
<evidence type="ECO:0000313" key="3">
    <source>
        <dbReference type="EMBL" id="CAL1272263.1"/>
    </source>
</evidence>
<evidence type="ECO:0000313" key="4">
    <source>
        <dbReference type="Proteomes" id="UP001497382"/>
    </source>
</evidence>
<dbReference type="AlphaFoldDB" id="A0AAV1ZMD5"/>
<dbReference type="EMBL" id="CAXIEN010000059">
    <property type="protein sequence ID" value="CAL1272263.1"/>
    <property type="molecule type" value="Genomic_DNA"/>
</dbReference>
<feature type="compositionally biased region" description="Basic and acidic residues" evidence="1">
    <location>
        <begin position="445"/>
        <end position="459"/>
    </location>
</feature>
<sequence length="713" mass="80306">MTSLCPKSCSRLATAAIFMMIGVVQLLAGVILLRSKYAELLSGPDFMTGAFNVAVGCIYGTISSIWKINNKKKSIKTTARKNVLAALLLSVITVNITAAMVLILGDGNRLLNLHLENNKHKKIDFASEILAYAFISSVFSPIFCIVIALVILSGRCIEICRDNSSEKAKNSIANDDCYNWIFDPKANRSVEVICDTVETPSDTTSASEDSVFSEEENSYPRRKSNLSIKNIPSPLNMWKEKRERIINDANCSHKQPRLGLVLEKPNFYDCSHERLIPRIKESSLRRDLNPKFGDLEKKSSKTFKSILKRSSSSPVSRGAGLHAGNSTNNSVQTRFRYDCDQENDYKNQENRFPEHLRVRKGTSSNRNKASKFAKTKEQSLNRSEPTDSEEIHFIDPVISELKAETLKELKQKVAKILPGASIAVIKLPDNCASQECMSLSEGSDEPLRNTEHSSEKPHYSDVSRYKLFTNCSENSAGKQLLSDKTPESYHQSSYLSENSPYVESAYKNKYTKTSLSTISKIRSKSFDYLNEEEVFQNQGESKFSSLEIVDEKRNIPLDSQRVNSSKQQNKKFDTSRKMSMASIAEIPSEEDYYYEGYSVCSTSDFGDNSQITDENSNFRVKMSPSSKHRKLSKASRRKSSSTSNKLLKKMWSSSEPKINVSDLIVDKDSLIGLSEEELVARTFRIRSLRKTVEDRLKKKKEAEKVTNTYSSAL</sequence>
<dbReference type="Proteomes" id="UP001497382">
    <property type="component" value="Unassembled WGS sequence"/>
</dbReference>
<proteinExistence type="predicted"/>
<evidence type="ECO:0000256" key="1">
    <source>
        <dbReference type="SAM" id="MobiDB-lite"/>
    </source>
</evidence>
<protein>
    <submittedName>
        <fullName evidence="3">Uncharacterized protein</fullName>
    </submittedName>
</protein>
<keyword evidence="2" id="KW-0812">Transmembrane</keyword>
<evidence type="ECO:0000256" key="2">
    <source>
        <dbReference type="SAM" id="Phobius"/>
    </source>
</evidence>
<keyword evidence="2" id="KW-1133">Transmembrane helix</keyword>
<feature type="transmembrane region" description="Helical" evidence="2">
    <location>
        <begin position="46"/>
        <end position="62"/>
    </location>
</feature>
<accession>A0AAV1ZMD5</accession>
<feature type="region of interest" description="Disordered" evidence="1">
    <location>
        <begin position="303"/>
        <end position="329"/>
    </location>
</feature>
<gene>
    <name evidence="3" type="ORF">LARSCL_LOCUS6281</name>
</gene>
<reference evidence="3 4" key="1">
    <citation type="submission" date="2024-04" db="EMBL/GenBank/DDBJ databases">
        <authorList>
            <person name="Rising A."/>
            <person name="Reimegard J."/>
            <person name="Sonavane S."/>
            <person name="Akerstrom W."/>
            <person name="Nylinder S."/>
            <person name="Hedman E."/>
            <person name="Kallberg Y."/>
        </authorList>
    </citation>
    <scope>NUCLEOTIDE SEQUENCE [LARGE SCALE GENOMIC DNA]</scope>
</reference>
<keyword evidence="2" id="KW-0472">Membrane</keyword>
<organism evidence="3 4">
    <name type="scientific">Larinioides sclopetarius</name>
    <dbReference type="NCBI Taxonomy" id="280406"/>
    <lineage>
        <taxon>Eukaryota</taxon>
        <taxon>Metazoa</taxon>
        <taxon>Ecdysozoa</taxon>
        <taxon>Arthropoda</taxon>
        <taxon>Chelicerata</taxon>
        <taxon>Arachnida</taxon>
        <taxon>Araneae</taxon>
        <taxon>Araneomorphae</taxon>
        <taxon>Entelegynae</taxon>
        <taxon>Araneoidea</taxon>
        <taxon>Araneidae</taxon>
        <taxon>Larinioides</taxon>
    </lineage>
</organism>
<feature type="compositionally biased region" description="Basic and acidic residues" evidence="1">
    <location>
        <begin position="344"/>
        <end position="356"/>
    </location>
</feature>
<keyword evidence="4" id="KW-1185">Reference proteome</keyword>
<feature type="region of interest" description="Disordered" evidence="1">
    <location>
        <begin position="344"/>
        <end position="388"/>
    </location>
</feature>
<feature type="transmembrane region" description="Helical" evidence="2">
    <location>
        <begin position="129"/>
        <end position="152"/>
    </location>
</feature>
<feature type="transmembrane region" description="Helical" evidence="2">
    <location>
        <begin position="83"/>
        <end position="105"/>
    </location>
</feature>